<proteinExistence type="inferred from homology"/>
<gene>
    <name evidence="8" type="ORF">GCM10023226_02720</name>
</gene>
<accession>A0ABP8VRQ7</accession>
<organism evidence="8 9">
    <name type="scientific">Nocardioides nanhaiensis</name>
    <dbReference type="NCBI Taxonomy" id="1476871"/>
    <lineage>
        <taxon>Bacteria</taxon>
        <taxon>Bacillati</taxon>
        <taxon>Actinomycetota</taxon>
        <taxon>Actinomycetes</taxon>
        <taxon>Propionibacteriales</taxon>
        <taxon>Nocardioidaceae</taxon>
        <taxon>Nocardioides</taxon>
    </lineage>
</organism>
<dbReference type="PANTHER" id="PTHR43133">
    <property type="entry name" value="RNA POLYMERASE ECF-TYPE SIGMA FACTO"/>
    <property type="match status" value="1"/>
</dbReference>
<dbReference type="PANTHER" id="PTHR43133:SF50">
    <property type="entry name" value="ECF RNA POLYMERASE SIGMA FACTOR SIGM"/>
    <property type="match status" value="1"/>
</dbReference>
<evidence type="ECO:0000259" key="6">
    <source>
        <dbReference type="Pfam" id="PF04542"/>
    </source>
</evidence>
<evidence type="ECO:0000256" key="2">
    <source>
        <dbReference type="ARBA" id="ARBA00023015"/>
    </source>
</evidence>
<evidence type="ECO:0000256" key="3">
    <source>
        <dbReference type="ARBA" id="ARBA00023082"/>
    </source>
</evidence>
<evidence type="ECO:0000313" key="8">
    <source>
        <dbReference type="EMBL" id="GAA4669721.1"/>
    </source>
</evidence>
<dbReference type="InterPro" id="IPR014284">
    <property type="entry name" value="RNA_pol_sigma-70_dom"/>
</dbReference>
<name>A0ABP8VRQ7_9ACTN</name>
<evidence type="ECO:0000313" key="9">
    <source>
        <dbReference type="Proteomes" id="UP001500621"/>
    </source>
</evidence>
<dbReference type="NCBIfam" id="TIGR02937">
    <property type="entry name" value="sigma70-ECF"/>
    <property type="match status" value="1"/>
</dbReference>
<dbReference type="InterPro" id="IPR013325">
    <property type="entry name" value="RNA_pol_sigma_r2"/>
</dbReference>
<evidence type="ECO:0000256" key="4">
    <source>
        <dbReference type="ARBA" id="ARBA00023125"/>
    </source>
</evidence>
<dbReference type="InterPro" id="IPR007627">
    <property type="entry name" value="RNA_pol_sigma70_r2"/>
</dbReference>
<keyword evidence="2" id="KW-0805">Transcription regulation</keyword>
<protein>
    <submittedName>
        <fullName evidence="8">SigE family RNA polymerase sigma factor</fullName>
    </submittedName>
</protein>
<evidence type="ECO:0000256" key="1">
    <source>
        <dbReference type="ARBA" id="ARBA00010641"/>
    </source>
</evidence>
<dbReference type="EMBL" id="BAABIM010000001">
    <property type="protein sequence ID" value="GAA4669721.1"/>
    <property type="molecule type" value="Genomic_DNA"/>
</dbReference>
<dbReference type="SUPFAM" id="SSF88659">
    <property type="entry name" value="Sigma3 and sigma4 domains of RNA polymerase sigma factors"/>
    <property type="match status" value="1"/>
</dbReference>
<dbReference type="Proteomes" id="UP001500621">
    <property type="component" value="Unassembled WGS sequence"/>
</dbReference>
<dbReference type="SUPFAM" id="SSF88946">
    <property type="entry name" value="Sigma2 domain of RNA polymerase sigma factors"/>
    <property type="match status" value="1"/>
</dbReference>
<evidence type="ECO:0000259" key="7">
    <source>
        <dbReference type="Pfam" id="PF08281"/>
    </source>
</evidence>
<comment type="caution">
    <text evidence="8">The sequence shown here is derived from an EMBL/GenBank/DDBJ whole genome shotgun (WGS) entry which is preliminary data.</text>
</comment>
<sequence>MTTTRQTRAQRREEEFEQLALAVTPRLLRSARLLCGDAHGAEDLVQETLAKLYVRQRSTLLPRLENPAAYAQTVLTRTFLSARRRRSSTELPLGELPDRLEPWGVAAPAAPEDRLALQAALAELAPGDRAVLVLRYLEELSVEETADRVGCTAGAVRTRCSRALGRLRVVVERSLVETEEQR</sequence>
<dbReference type="Gene3D" id="1.10.10.10">
    <property type="entry name" value="Winged helix-like DNA-binding domain superfamily/Winged helix DNA-binding domain"/>
    <property type="match status" value="1"/>
</dbReference>
<keyword evidence="3" id="KW-0731">Sigma factor</keyword>
<dbReference type="InterPro" id="IPR013324">
    <property type="entry name" value="RNA_pol_sigma_r3/r4-like"/>
</dbReference>
<dbReference type="InterPro" id="IPR013249">
    <property type="entry name" value="RNA_pol_sigma70_r4_t2"/>
</dbReference>
<dbReference type="CDD" id="cd06171">
    <property type="entry name" value="Sigma70_r4"/>
    <property type="match status" value="1"/>
</dbReference>
<dbReference type="InterPro" id="IPR036388">
    <property type="entry name" value="WH-like_DNA-bd_sf"/>
</dbReference>
<keyword evidence="4" id="KW-0238">DNA-binding</keyword>
<dbReference type="Pfam" id="PF04542">
    <property type="entry name" value="Sigma70_r2"/>
    <property type="match status" value="1"/>
</dbReference>
<keyword evidence="5" id="KW-0804">Transcription</keyword>
<reference evidence="9" key="1">
    <citation type="journal article" date="2019" name="Int. J. Syst. Evol. Microbiol.">
        <title>The Global Catalogue of Microorganisms (GCM) 10K type strain sequencing project: providing services to taxonomists for standard genome sequencing and annotation.</title>
        <authorList>
            <consortium name="The Broad Institute Genomics Platform"/>
            <consortium name="The Broad Institute Genome Sequencing Center for Infectious Disease"/>
            <person name="Wu L."/>
            <person name="Ma J."/>
        </authorList>
    </citation>
    <scope>NUCLEOTIDE SEQUENCE [LARGE SCALE GENOMIC DNA]</scope>
    <source>
        <strain evidence="9">JCM 18127</strain>
    </source>
</reference>
<feature type="domain" description="RNA polymerase sigma factor 70 region 4 type 2" evidence="7">
    <location>
        <begin position="115"/>
        <end position="167"/>
    </location>
</feature>
<keyword evidence="9" id="KW-1185">Reference proteome</keyword>
<evidence type="ECO:0000256" key="5">
    <source>
        <dbReference type="ARBA" id="ARBA00023163"/>
    </source>
</evidence>
<comment type="similarity">
    <text evidence="1">Belongs to the sigma-70 factor family. ECF subfamily.</text>
</comment>
<dbReference type="InterPro" id="IPR039425">
    <property type="entry name" value="RNA_pol_sigma-70-like"/>
</dbReference>
<dbReference type="RefSeq" id="WP_345262250.1">
    <property type="nucleotide sequence ID" value="NZ_BAABIM010000001.1"/>
</dbReference>
<feature type="domain" description="RNA polymerase sigma-70 region 2" evidence="6">
    <location>
        <begin position="23"/>
        <end position="88"/>
    </location>
</feature>
<dbReference type="Pfam" id="PF08281">
    <property type="entry name" value="Sigma70_r4_2"/>
    <property type="match status" value="1"/>
</dbReference>
<dbReference type="Gene3D" id="1.10.1740.10">
    <property type="match status" value="1"/>
</dbReference>